<dbReference type="InterPro" id="IPR029472">
    <property type="entry name" value="Copia-like_N"/>
</dbReference>
<sequence length="121" mass="13186">MASSSDSSVTSLSNTPITPPSIQSLVTIKLSSENYLLWRTQITPYLRGQRLFGYVDGSHHQPTQYISNPAAATSTTAPPLLLNPEFTNWFDQDQIVLSILMSSLSESILAKVVGATTSREV</sequence>
<feature type="domain" description="Retrotransposon Copia-like N-terminal" evidence="2">
    <location>
        <begin position="24"/>
        <end position="62"/>
    </location>
</feature>
<feature type="region of interest" description="Disordered" evidence="1">
    <location>
        <begin position="1"/>
        <end position="20"/>
    </location>
</feature>
<dbReference type="AlphaFoldDB" id="A0A833USD0"/>
<protein>
    <recommendedName>
        <fullName evidence="2">Retrotransposon Copia-like N-terminal domain-containing protein</fullName>
    </recommendedName>
</protein>
<reference evidence="3" key="1">
    <citation type="submission" date="2015-10" db="EMBL/GenBank/DDBJ databases">
        <authorList>
            <person name="Martinez-Garcia P.J."/>
            <person name="Crepeau M.W."/>
            <person name="Puiu D."/>
            <person name="Gonzalez-Ibeas D."/>
            <person name="Whalen J."/>
            <person name="Stevens K."/>
            <person name="Paul R."/>
            <person name="Butterfield T."/>
            <person name="Britton M."/>
            <person name="Reagan R."/>
            <person name="Chakraborty S."/>
            <person name="Walawage S.L."/>
            <person name="Vasquez-Gross H.A."/>
            <person name="Cardeno C."/>
            <person name="Famula R."/>
            <person name="Pratt K."/>
            <person name="Kuruganti S."/>
            <person name="Aradhya M.K."/>
            <person name="Leslie C.A."/>
            <person name="Dandekar A.M."/>
            <person name="Salzberg S.L."/>
            <person name="Wegrzyn J.L."/>
            <person name="Langley C.H."/>
            <person name="Neale D.B."/>
        </authorList>
    </citation>
    <scope>NUCLEOTIDE SEQUENCE</scope>
    <source>
        <tissue evidence="3">Leaves</tissue>
    </source>
</reference>
<evidence type="ECO:0000313" key="3">
    <source>
        <dbReference type="EMBL" id="KAF5459493.1"/>
    </source>
</evidence>
<gene>
    <name evidence="3" type="ORF">F2P56_023434</name>
</gene>
<reference evidence="3" key="2">
    <citation type="submission" date="2020-03" db="EMBL/GenBank/DDBJ databases">
        <title>Walnut 2.0.</title>
        <authorList>
            <person name="Marrano A."/>
            <person name="Britton M."/>
            <person name="Zimin A.V."/>
            <person name="Zaini P.A."/>
            <person name="Workman R."/>
            <person name="Puiu D."/>
            <person name="Bianco L."/>
            <person name="Allen B.J."/>
            <person name="Troggio M."/>
            <person name="Leslie C.A."/>
            <person name="Timp W."/>
            <person name="Dendekar A."/>
            <person name="Salzberg S.L."/>
            <person name="Neale D.B."/>
        </authorList>
    </citation>
    <scope>NUCLEOTIDE SEQUENCE</scope>
    <source>
        <tissue evidence="3">Leaves</tissue>
    </source>
</reference>
<dbReference type="EMBL" id="LIHL02000010">
    <property type="protein sequence ID" value="KAF5459493.1"/>
    <property type="molecule type" value="Genomic_DNA"/>
</dbReference>
<dbReference type="Gramene" id="Jr10_25410_p1">
    <property type="protein sequence ID" value="cds.Jr10_25410_p1"/>
    <property type="gene ID" value="Jr10_25410"/>
</dbReference>
<name>A0A833USD0_JUGRE</name>
<evidence type="ECO:0000256" key="1">
    <source>
        <dbReference type="SAM" id="MobiDB-lite"/>
    </source>
</evidence>
<dbReference type="PANTHER" id="PTHR47481:SF10">
    <property type="entry name" value="COPIA-LIKE POLYPROTEIN_RETROTRANSPOSON"/>
    <property type="match status" value="1"/>
</dbReference>
<proteinExistence type="predicted"/>
<feature type="non-terminal residue" evidence="3">
    <location>
        <position position="121"/>
    </location>
</feature>
<evidence type="ECO:0000313" key="4">
    <source>
        <dbReference type="Proteomes" id="UP000619265"/>
    </source>
</evidence>
<dbReference type="Pfam" id="PF14244">
    <property type="entry name" value="Retrotran_gag_3"/>
    <property type="match status" value="1"/>
</dbReference>
<organism evidence="3 4">
    <name type="scientific">Juglans regia</name>
    <name type="common">English walnut</name>
    <dbReference type="NCBI Taxonomy" id="51240"/>
    <lineage>
        <taxon>Eukaryota</taxon>
        <taxon>Viridiplantae</taxon>
        <taxon>Streptophyta</taxon>
        <taxon>Embryophyta</taxon>
        <taxon>Tracheophyta</taxon>
        <taxon>Spermatophyta</taxon>
        <taxon>Magnoliopsida</taxon>
        <taxon>eudicotyledons</taxon>
        <taxon>Gunneridae</taxon>
        <taxon>Pentapetalae</taxon>
        <taxon>rosids</taxon>
        <taxon>fabids</taxon>
        <taxon>Fagales</taxon>
        <taxon>Juglandaceae</taxon>
        <taxon>Juglans</taxon>
    </lineage>
</organism>
<dbReference type="PANTHER" id="PTHR47481">
    <property type="match status" value="1"/>
</dbReference>
<accession>A0A833USD0</accession>
<dbReference type="Proteomes" id="UP000619265">
    <property type="component" value="Unassembled WGS sequence"/>
</dbReference>
<feature type="compositionally biased region" description="Low complexity" evidence="1">
    <location>
        <begin position="1"/>
        <end position="13"/>
    </location>
</feature>
<comment type="caution">
    <text evidence="3">The sequence shown here is derived from an EMBL/GenBank/DDBJ whole genome shotgun (WGS) entry which is preliminary data.</text>
</comment>
<evidence type="ECO:0000259" key="2">
    <source>
        <dbReference type="Pfam" id="PF14244"/>
    </source>
</evidence>